<dbReference type="InterPro" id="IPR000915">
    <property type="entry name" value="60S_ribosomal_eL6"/>
</dbReference>
<keyword evidence="3" id="KW-1185">Reference proteome</keyword>
<dbReference type="PANTHER" id="PTHR10715:SF0">
    <property type="entry name" value="LARGE RIBOSOMAL SUBUNIT PROTEIN EL6"/>
    <property type="match status" value="1"/>
</dbReference>
<dbReference type="InParanoid" id="A0A7J7DDP6"/>
<name>A0A7J7DDP6_TRIWF</name>
<dbReference type="EMBL" id="JAAARO010000008">
    <property type="protein sequence ID" value="KAF5744378.1"/>
    <property type="molecule type" value="Genomic_DNA"/>
</dbReference>
<dbReference type="AlphaFoldDB" id="A0A7J7DDP6"/>
<dbReference type="GO" id="GO:0022625">
    <property type="term" value="C:cytosolic large ribosomal subunit"/>
    <property type="evidence" value="ECO:0007669"/>
    <property type="project" value="TreeGrafter"/>
</dbReference>
<feature type="compositionally biased region" description="Polar residues" evidence="1">
    <location>
        <begin position="12"/>
        <end position="22"/>
    </location>
</feature>
<reference evidence="2 3" key="1">
    <citation type="journal article" date="2020" name="Nat. Commun.">
        <title>Genome of Tripterygium wilfordii and identification of cytochrome P450 involved in triptolide biosynthesis.</title>
        <authorList>
            <person name="Tu L."/>
            <person name="Su P."/>
            <person name="Zhang Z."/>
            <person name="Gao L."/>
            <person name="Wang J."/>
            <person name="Hu T."/>
            <person name="Zhou J."/>
            <person name="Zhang Y."/>
            <person name="Zhao Y."/>
            <person name="Liu Y."/>
            <person name="Song Y."/>
            <person name="Tong Y."/>
            <person name="Lu Y."/>
            <person name="Yang J."/>
            <person name="Xu C."/>
            <person name="Jia M."/>
            <person name="Peters R.J."/>
            <person name="Huang L."/>
            <person name="Gao W."/>
        </authorList>
    </citation>
    <scope>NUCLEOTIDE SEQUENCE [LARGE SCALE GENOMIC DNA]</scope>
    <source>
        <strain evidence="3">cv. XIE 37</strain>
        <tissue evidence="2">Leaf</tissue>
    </source>
</reference>
<accession>A0A7J7DDP6</accession>
<dbReference type="Proteomes" id="UP000593562">
    <property type="component" value="Unassembled WGS sequence"/>
</dbReference>
<keyword evidence="2" id="KW-0687">Ribonucleoprotein</keyword>
<organism evidence="2 3">
    <name type="scientific">Tripterygium wilfordii</name>
    <name type="common">Thunder God vine</name>
    <dbReference type="NCBI Taxonomy" id="458696"/>
    <lineage>
        <taxon>Eukaryota</taxon>
        <taxon>Viridiplantae</taxon>
        <taxon>Streptophyta</taxon>
        <taxon>Embryophyta</taxon>
        <taxon>Tracheophyta</taxon>
        <taxon>Spermatophyta</taxon>
        <taxon>Magnoliopsida</taxon>
        <taxon>eudicotyledons</taxon>
        <taxon>Gunneridae</taxon>
        <taxon>Pentapetalae</taxon>
        <taxon>rosids</taxon>
        <taxon>fabids</taxon>
        <taxon>Celastrales</taxon>
        <taxon>Celastraceae</taxon>
        <taxon>Tripterygium</taxon>
    </lineage>
</organism>
<gene>
    <name evidence="2" type="ORF">HS088_TW08G00982</name>
</gene>
<feature type="region of interest" description="Disordered" evidence="1">
    <location>
        <begin position="1"/>
        <end position="27"/>
    </location>
</feature>
<dbReference type="PANTHER" id="PTHR10715">
    <property type="entry name" value="60S RIBOSOMAL PROTEIN L6"/>
    <property type="match status" value="1"/>
</dbReference>
<sequence>MKIHRALGNGGYSATSSASSENPPKFYPADDVKKPLVNKHKPIITKLRSGIAPGAVLIILSGRLKGKRVVFQFMLLVTSVPCEIMVLTGVKPVNKVPCCCV</sequence>
<proteinExistence type="predicted"/>
<evidence type="ECO:0000313" key="3">
    <source>
        <dbReference type="Proteomes" id="UP000593562"/>
    </source>
</evidence>
<keyword evidence="2" id="KW-0689">Ribosomal protein</keyword>
<comment type="caution">
    <text evidence="2">The sequence shown here is derived from an EMBL/GenBank/DDBJ whole genome shotgun (WGS) entry which is preliminary data.</text>
</comment>
<dbReference type="GO" id="GO:0003735">
    <property type="term" value="F:structural constituent of ribosome"/>
    <property type="evidence" value="ECO:0007669"/>
    <property type="project" value="InterPro"/>
</dbReference>
<dbReference type="GO" id="GO:0003723">
    <property type="term" value="F:RNA binding"/>
    <property type="evidence" value="ECO:0007669"/>
    <property type="project" value="TreeGrafter"/>
</dbReference>
<protein>
    <submittedName>
        <fullName evidence="2">60S ribosomal protein L6</fullName>
    </submittedName>
</protein>
<dbReference type="GO" id="GO:0000027">
    <property type="term" value="P:ribosomal large subunit assembly"/>
    <property type="evidence" value="ECO:0007669"/>
    <property type="project" value="TreeGrafter"/>
</dbReference>
<evidence type="ECO:0000313" key="2">
    <source>
        <dbReference type="EMBL" id="KAF5744378.1"/>
    </source>
</evidence>
<dbReference type="GO" id="GO:0002181">
    <property type="term" value="P:cytoplasmic translation"/>
    <property type="evidence" value="ECO:0007669"/>
    <property type="project" value="TreeGrafter"/>
</dbReference>
<evidence type="ECO:0000256" key="1">
    <source>
        <dbReference type="SAM" id="MobiDB-lite"/>
    </source>
</evidence>